<evidence type="ECO:0000313" key="2">
    <source>
        <dbReference type="Proteomes" id="UP000516110"/>
    </source>
</evidence>
<gene>
    <name evidence="1" type="ORF">phiPsa300_137</name>
</gene>
<proteinExistence type="predicted"/>
<reference evidence="1 2" key="1">
    <citation type="submission" date="2020-06" db="EMBL/GenBank/DDBJ databases">
        <title>Characterization of Pseudomonas phiPsa374-like phages.</title>
        <authorList>
            <person name="Warring S."/>
            <person name="Malone L.M."/>
            <person name="Easingwood R.A."/>
            <person name="Rigano L."/>
            <person name="Frampton R.A."/>
            <person name="Lopez Acedo E."/>
            <person name="Templeton M.D."/>
            <person name="Kleffmann T."/>
            <person name="Bostina M."/>
            <person name="Fineran P.C."/>
        </authorList>
    </citation>
    <scope>NUCLEOTIDE SEQUENCE [LARGE SCALE GENOMIC DNA]</scope>
</reference>
<protein>
    <submittedName>
        <fullName evidence="1">Uncharacterized protein</fullName>
    </submittedName>
</protein>
<evidence type="ECO:0000313" key="1">
    <source>
        <dbReference type="EMBL" id="QNO00116.1"/>
    </source>
</evidence>
<dbReference type="EMBL" id="MT670418">
    <property type="protein sequence ID" value="QNO00116.1"/>
    <property type="molecule type" value="Genomic_DNA"/>
</dbReference>
<sequence>MRWISKQFLSPCADETGSMVCQVETPLVKHLYISNYDHMGRGNGERRINPDLDAYVTFRACHGEPVKLDFCAHDQKSFEKRLTKISVMIQELEGMRHQMTEMWYSHLRDIEFKLKEEEKDE</sequence>
<dbReference type="Proteomes" id="UP000516110">
    <property type="component" value="Segment"/>
</dbReference>
<organism evidence="1 2">
    <name type="scientific">Pseudomonas phage phiPsa300</name>
    <dbReference type="NCBI Taxonomy" id="1460362"/>
    <lineage>
        <taxon>Viruses</taxon>
        <taxon>Duplodnaviria</taxon>
        <taxon>Heunggongvirae</taxon>
        <taxon>Uroviricota</taxon>
        <taxon>Caudoviricetes</taxon>
        <taxon>Vandenendeviridae</taxon>
        <taxon>Gorskivirinae</taxon>
        <taxon>Otagovirus</taxon>
        <taxon>Otagovirus psa300</taxon>
    </lineage>
</organism>
<keyword evidence="2" id="KW-1185">Reference proteome</keyword>
<name>A0A7G9V1G0_9CAUD</name>
<accession>A0A7G9V1G0</accession>